<dbReference type="AlphaFoldDB" id="A0A1H6LFJ7"/>
<organism evidence="1 2">
    <name type="scientific">Bathymodiolus azoricus thioautotrophic gill symbiont</name>
    <dbReference type="NCBI Taxonomy" id="235205"/>
    <lineage>
        <taxon>Bacteria</taxon>
        <taxon>Pseudomonadati</taxon>
        <taxon>Pseudomonadota</taxon>
        <taxon>Gammaproteobacteria</taxon>
        <taxon>sulfur-oxidizing symbionts</taxon>
    </lineage>
</organism>
<reference evidence="2" key="1">
    <citation type="submission" date="2016-06" db="EMBL/GenBank/DDBJ databases">
        <authorList>
            <person name="Petersen J."/>
            <person name="Sayavedra L."/>
        </authorList>
    </citation>
    <scope>NUCLEOTIDE SEQUENCE [LARGE SCALE GENOMIC DNA]</scope>
    <source>
        <strain evidence="2">BazSymB</strain>
    </source>
</reference>
<protein>
    <submittedName>
        <fullName evidence="1">Uncharacterized protein</fullName>
    </submittedName>
</protein>
<evidence type="ECO:0000313" key="2">
    <source>
        <dbReference type="Proteomes" id="UP000198559"/>
    </source>
</evidence>
<proteinExistence type="predicted"/>
<dbReference type="Proteomes" id="UP000198559">
    <property type="component" value="Unassembled WGS sequence"/>
</dbReference>
<accession>A0A1H6LFJ7</accession>
<evidence type="ECO:0000313" key="1">
    <source>
        <dbReference type="EMBL" id="SEH84963.1"/>
    </source>
</evidence>
<dbReference type="EMBL" id="CVUD02000174">
    <property type="protein sequence ID" value="SEH84963.1"/>
    <property type="molecule type" value="Genomic_DNA"/>
</dbReference>
<sequence length="77" mass="8758">MENNSLILKKRERAIDALARNNNIIKSLFHYDKQISFLIITLAIQKIKVGAHKKGLVVISRLEINSLSTGKDKNTRN</sequence>
<gene>
    <name evidence="1" type="ORF">BAZSYMB_GCONTIG00751_0</name>
</gene>
<name>A0A1H6LFJ7_9GAMM</name>